<dbReference type="InterPro" id="IPR016181">
    <property type="entry name" value="Acyl_CoA_acyltransferase"/>
</dbReference>
<dbReference type="EMBL" id="VSSQ01124627">
    <property type="protein sequence ID" value="MPN55415.1"/>
    <property type="molecule type" value="Genomic_DNA"/>
</dbReference>
<sequence>MAENYEDTKRAWENSNISIVACIDDEVIGYIRGITDYYVTLYVCELLIHKSHRGLGVGEALLKLVHEKYPKTRVELLGSSSSHTYYEKLNYRGFYGFRKTINE</sequence>
<feature type="domain" description="N-acetyltransferase" evidence="1">
    <location>
        <begin position="1"/>
        <end position="103"/>
    </location>
</feature>
<evidence type="ECO:0000313" key="2">
    <source>
        <dbReference type="EMBL" id="MPN55415.1"/>
    </source>
</evidence>
<organism evidence="2">
    <name type="scientific">bioreactor metagenome</name>
    <dbReference type="NCBI Taxonomy" id="1076179"/>
    <lineage>
        <taxon>unclassified sequences</taxon>
        <taxon>metagenomes</taxon>
        <taxon>ecological metagenomes</taxon>
    </lineage>
</organism>
<protein>
    <recommendedName>
        <fullName evidence="1">N-acetyltransferase domain-containing protein</fullName>
    </recommendedName>
</protein>
<reference evidence="2" key="1">
    <citation type="submission" date="2019-08" db="EMBL/GenBank/DDBJ databases">
        <authorList>
            <person name="Kucharzyk K."/>
            <person name="Murdoch R.W."/>
            <person name="Higgins S."/>
            <person name="Loffler F."/>
        </authorList>
    </citation>
    <scope>NUCLEOTIDE SEQUENCE</scope>
</reference>
<evidence type="ECO:0000259" key="1">
    <source>
        <dbReference type="PROSITE" id="PS51186"/>
    </source>
</evidence>
<name>A0A645IVG4_9ZZZZ</name>
<dbReference type="CDD" id="cd04301">
    <property type="entry name" value="NAT_SF"/>
    <property type="match status" value="1"/>
</dbReference>
<gene>
    <name evidence="2" type="ORF">SDC9_203097</name>
</gene>
<dbReference type="AlphaFoldDB" id="A0A645IVG4"/>
<dbReference type="Gene3D" id="3.40.630.30">
    <property type="match status" value="1"/>
</dbReference>
<dbReference type="Pfam" id="PF13508">
    <property type="entry name" value="Acetyltransf_7"/>
    <property type="match status" value="1"/>
</dbReference>
<proteinExistence type="predicted"/>
<dbReference type="PROSITE" id="PS51186">
    <property type="entry name" value="GNAT"/>
    <property type="match status" value="1"/>
</dbReference>
<dbReference type="SUPFAM" id="SSF55729">
    <property type="entry name" value="Acyl-CoA N-acyltransferases (Nat)"/>
    <property type="match status" value="1"/>
</dbReference>
<dbReference type="InterPro" id="IPR000182">
    <property type="entry name" value="GNAT_dom"/>
</dbReference>
<accession>A0A645IVG4</accession>
<dbReference type="GO" id="GO:0016747">
    <property type="term" value="F:acyltransferase activity, transferring groups other than amino-acyl groups"/>
    <property type="evidence" value="ECO:0007669"/>
    <property type="project" value="InterPro"/>
</dbReference>
<comment type="caution">
    <text evidence="2">The sequence shown here is derived from an EMBL/GenBank/DDBJ whole genome shotgun (WGS) entry which is preliminary data.</text>
</comment>